<dbReference type="AlphaFoldDB" id="A0AA36MV99"/>
<gene>
    <name evidence="1" type="ORF">EVOR1521_LOCUS9264</name>
</gene>
<evidence type="ECO:0000313" key="1">
    <source>
        <dbReference type="EMBL" id="CAJ1381644.1"/>
    </source>
</evidence>
<proteinExistence type="predicted"/>
<dbReference type="Proteomes" id="UP001178507">
    <property type="component" value="Unassembled WGS sequence"/>
</dbReference>
<reference evidence="1" key="1">
    <citation type="submission" date="2023-08" db="EMBL/GenBank/DDBJ databases">
        <authorList>
            <person name="Chen Y."/>
            <person name="Shah S."/>
            <person name="Dougan E. K."/>
            <person name="Thang M."/>
            <person name="Chan C."/>
        </authorList>
    </citation>
    <scope>NUCLEOTIDE SEQUENCE</scope>
</reference>
<keyword evidence="2" id="KW-1185">Reference proteome</keyword>
<sequence>MPASRRWVQTCPERPSPCWSRTARIWRQATAIARLSEHCAAKCEDKISATVVLLRQDTSDSDNQLALFGFLQNILKDLTQLTSLAGLWGVSPRQVDLSFPGAFNKAIVGNRPDFRAFEPVKNYHEGTDMMARADEAEMGKAAMEDSKLVLQNEIRRTYAVIMRAAGLDPNHKSSWELMLRCFPCMVFPFPQEHLLSHHYFAREYLFDRGDLDSREFGDPLTAAAYNVVVDEIDGEVATDASGAYDRKADVSQGLAQKRRQRARKVVQDALDRWDTVLGCPHAEWIDDCELVCRSFLDTVTDVIVMAPITMTDETWSKLRAAKRLWGMFFALDNAAEYGHWVVDDKAKNIFRNNFNTALDEQGTLRMLKQIHTKELRAHFHPTELFKGELGQVSWADARDLVKPVHETMSTGGDLSTVSPMLGVYNCYNCAKSPKGEPQQISDPLTVFEFLNFSHRFSQQDVESSFNPEEFLPVASYSPSLIMADHATTEQNFRAACDFAKSKGISEDKLHQVVRKEQVFVVKFTYEPLNNGMYTGHGLVQLGRM</sequence>
<accession>A0AA36MV99</accession>
<evidence type="ECO:0000313" key="2">
    <source>
        <dbReference type="Proteomes" id="UP001178507"/>
    </source>
</evidence>
<comment type="caution">
    <text evidence="1">The sequence shown here is derived from an EMBL/GenBank/DDBJ whole genome shotgun (WGS) entry which is preliminary data.</text>
</comment>
<protein>
    <submittedName>
        <fullName evidence="1">Uncharacterized protein</fullName>
    </submittedName>
</protein>
<organism evidence="1 2">
    <name type="scientific">Effrenium voratum</name>
    <dbReference type="NCBI Taxonomy" id="2562239"/>
    <lineage>
        <taxon>Eukaryota</taxon>
        <taxon>Sar</taxon>
        <taxon>Alveolata</taxon>
        <taxon>Dinophyceae</taxon>
        <taxon>Suessiales</taxon>
        <taxon>Symbiodiniaceae</taxon>
        <taxon>Effrenium</taxon>
    </lineage>
</organism>
<name>A0AA36MV99_9DINO</name>
<dbReference type="EMBL" id="CAUJNA010000829">
    <property type="protein sequence ID" value="CAJ1381644.1"/>
    <property type="molecule type" value="Genomic_DNA"/>
</dbReference>